<evidence type="ECO:0000256" key="2">
    <source>
        <dbReference type="ARBA" id="ARBA00022692"/>
    </source>
</evidence>
<comment type="caution">
    <text evidence="6">The sequence shown here is derived from an EMBL/GenBank/DDBJ whole genome shotgun (WGS) entry which is preliminary data.</text>
</comment>
<evidence type="ECO:0000256" key="4">
    <source>
        <dbReference type="ARBA" id="ARBA00023136"/>
    </source>
</evidence>
<comment type="subcellular location">
    <subcellularLocation>
        <location evidence="1">Membrane</location>
    </subcellularLocation>
</comment>
<dbReference type="EMBL" id="SMFY01000002">
    <property type="protein sequence ID" value="TCK29095.1"/>
    <property type="molecule type" value="Genomic_DNA"/>
</dbReference>
<keyword evidence="3 5" id="KW-1133">Transmembrane helix</keyword>
<dbReference type="PANTHER" id="PTHR35371:SF1">
    <property type="entry name" value="BLR7753 PROTEIN"/>
    <property type="match status" value="1"/>
</dbReference>
<evidence type="ECO:0000313" key="6">
    <source>
        <dbReference type="EMBL" id="TCK29095.1"/>
    </source>
</evidence>
<dbReference type="RefSeq" id="WP_131836175.1">
    <property type="nucleotide sequence ID" value="NZ_SMFY01000002.1"/>
</dbReference>
<name>A0A4R1I5S4_ANCAQ</name>
<proteinExistence type="predicted"/>
<dbReference type="SUPFAM" id="SSF161084">
    <property type="entry name" value="MAPEG domain-like"/>
    <property type="match status" value="1"/>
</dbReference>
<dbReference type="AlphaFoldDB" id="A0A4R1I5S4"/>
<dbReference type="Gene3D" id="1.20.120.550">
    <property type="entry name" value="Membrane associated eicosanoid/glutathione metabolism-like domain"/>
    <property type="match status" value="1"/>
</dbReference>
<keyword evidence="4 5" id="KW-0472">Membrane</keyword>
<dbReference type="InterPro" id="IPR023352">
    <property type="entry name" value="MAPEG-like_dom_sf"/>
</dbReference>
<evidence type="ECO:0000256" key="3">
    <source>
        <dbReference type="ARBA" id="ARBA00022989"/>
    </source>
</evidence>
<feature type="transmembrane region" description="Helical" evidence="5">
    <location>
        <begin position="83"/>
        <end position="104"/>
    </location>
</feature>
<dbReference type="OrthoDB" id="7743618at2"/>
<dbReference type="PANTHER" id="PTHR35371">
    <property type="entry name" value="INNER MEMBRANE PROTEIN"/>
    <property type="match status" value="1"/>
</dbReference>
<gene>
    <name evidence="6" type="ORF">EV667_3115</name>
</gene>
<dbReference type="GO" id="GO:0016020">
    <property type="term" value="C:membrane"/>
    <property type="evidence" value="ECO:0007669"/>
    <property type="project" value="UniProtKB-SubCell"/>
</dbReference>
<feature type="transmembrane region" description="Helical" evidence="5">
    <location>
        <begin position="60"/>
        <end position="77"/>
    </location>
</feature>
<dbReference type="InterPro" id="IPR001129">
    <property type="entry name" value="Membr-assoc_MAPEG"/>
</dbReference>
<accession>A0A4R1I5S4</accession>
<keyword evidence="7" id="KW-1185">Reference proteome</keyword>
<dbReference type="Pfam" id="PF01124">
    <property type="entry name" value="MAPEG"/>
    <property type="match status" value="1"/>
</dbReference>
<reference evidence="6 7" key="1">
    <citation type="submission" date="2019-03" db="EMBL/GenBank/DDBJ databases">
        <title>Genomic Encyclopedia of Type Strains, Phase IV (KMG-IV): sequencing the most valuable type-strain genomes for metagenomic binning, comparative biology and taxonomic classification.</title>
        <authorList>
            <person name="Goeker M."/>
        </authorList>
    </citation>
    <scope>NUCLEOTIDE SEQUENCE [LARGE SCALE GENOMIC DNA]</scope>
    <source>
        <strain evidence="6 7">DSM 101</strain>
    </source>
</reference>
<feature type="transmembrane region" description="Helical" evidence="5">
    <location>
        <begin position="111"/>
        <end position="129"/>
    </location>
</feature>
<evidence type="ECO:0000256" key="5">
    <source>
        <dbReference type="SAM" id="Phobius"/>
    </source>
</evidence>
<feature type="transmembrane region" description="Helical" evidence="5">
    <location>
        <begin position="6"/>
        <end position="25"/>
    </location>
</feature>
<organism evidence="6 7">
    <name type="scientific">Ancylobacter aquaticus</name>
    <dbReference type="NCBI Taxonomy" id="100"/>
    <lineage>
        <taxon>Bacteria</taxon>
        <taxon>Pseudomonadati</taxon>
        <taxon>Pseudomonadota</taxon>
        <taxon>Alphaproteobacteria</taxon>
        <taxon>Hyphomicrobiales</taxon>
        <taxon>Xanthobacteraceae</taxon>
        <taxon>Ancylobacter</taxon>
    </lineage>
</organism>
<dbReference type="Proteomes" id="UP000295030">
    <property type="component" value="Unassembled WGS sequence"/>
</dbReference>
<keyword evidence="2 5" id="KW-0812">Transmembrane</keyword>
<protein>
    <submittedName>
        <fullName evidence="6">Putative MAPEG superfamily protein</fullName>
    </submittedName>
</protein>
<evidence type="ECO:0000313" key="7">
    <source>
        <dbReference type="Proteomes" id="UP000295030"/>
    </source>
</evidence>
<sequence>MTTELTLLAWTMVLALIQVLLPAMWRNRETGTDYNTGPRDTPGPPVGIVTGRLQRAQANLFETLPVFAAVVLIAHVAGREGALTFWGAWLYLGARIVYLPLYALGVPRLRSLAWTVSLAGIVLVLLAVLSPF</sequence>
<evidence type="ECO:0000256" key="1">
    <source>
        <dbReference type="ARBA" id="ARBA00004370"/>
    </source>
</evidence>